<gene>
    <name evidence="7" type="ORF">NFI95_11715</name>
</gene>
<dbReference type="InterPro" id="IPR005648">
    <property type="entry name" value="FlgD"/>
</dbReference>
<organism evidence="7 8">
    <name type="scientific">Endosaccharibacter trunci</name>
    <dbReference type="NCBI Taxonomy" id="2812733"/>
    <lineage>
        <taxon>Bacteria</taxon>
        <taxon>Pseudomonadati</taxon>
        <taxon>Pseudomonadota</taxon>
        <taxon>Alphaproteobacteria</taxon>
        <taxon>Acetobacterales</taxon>
        <taxon>Acetobacteraceae</taxon>
        <taxon>Endosaccharibacter</taxon>
    </lineage>
</organism>
<dbReference type="Gene3D" id="2.60.40.4070">
    <property type="match status" value="1"/>
</dbReference>
<evidence type="ECO:0000259" key="6">
    <source>
        <dbReference type="Pfam" id="PF13860"/>
    </source>
</evidence>
<evidence type="ECO:0000256" key="4">
    <source>
        <dbReference type="ARBA" id="ARBA00024746"/>
    </source>
</evidence>
<comment type="caution">
    <text evidence="7">The sequence shown here is derived from an EMBL/GenBank/DDBJ whole genome shotgun (WGS) entry which is preliminary data.</text>
</comment>
<sequence>MSSTISSTDLTTAAAAAAKQAHSSNLASSAAASTSASTPDSLSSLTSNYNQFLTLLTAQLQHQDPTSPTDTSSFTSELAQFAGVEEQIKTNTNLSQLIALNQTSEMSQSSSFVGKQAVLSSSQMALQNATGTLQFNLPTAETVGIAVTNSAGAVVANRSADIPAGTSTWTWNGKDDAGNTLPDGTYDVAVVTPNASGGSSAVPFNVIGTITGIAKNANGGVNVQMGSTSADMSEVISLLSPSTPAS</sequence>
<dbReference type="Pfam" id="PF13860">
    <property type="entry name" value="FlgD_ig"/>
    <property type="match status" value="1"/>
</dbReference>
<evidence type="ECO:0000313" key="7">
    <source>
        <dbReference type="EMBL" id="MCQ8279110.1"/>
    </source>
</evidence>
<keyword evidence="7" id="KW-0969">Cilium</keyword>
<keyword evidence="3 5" id="KW-1005">Bacterial flagellum biogenesis</keyword>
<comment type="function">
    <text evidence="4 5">Required for flagellar hook formation. May act as a scaffolding protein.</text>
</comment>
<dbReference type="Gene3D" id="2.30.30.910">
    <property type="match status" value="1"/>
</dbReference>
<keyword evidence="7" id="KW-0966">Cell projection</keyword>
<reference evidence="7 8" key="1">
    <citation type="submission" date="2022-06" db="EMBL/GenBank/DDBJ databases">
        <title>Endosaccharibacter gen. nov., sp. nov., endophytic bacteria isolated from sugarcane.</title>
        <authorList>
            <person name="Pitiwittayakul N."/>
            <person name="Yukphan P."/>
            <person name="Charoenyingcharoen P."/>
            <person name="Tanasupawat S."/>
        </authorList>
    </citation>
    <scope>NUCLEOTIDE SEQUENCE [LARGE SCALE GENOMIC DNA]</scope>
    <source>
        <strain evidence="7 8">KSS8</strain>
    </source>
</reference>
<dbReference type="EMBL" id="JAMSKV010000010">
    <property type="protein sequence ID" value="MCQ8279110.1"/>
    <property type="molecule type" value="Genomic_DNA"/>
</dbReference>
<keyword evidence="7" id="KW-0282">Flagellum</keyword>
<name>A0ABT1W8A7_9PROT</name>
<dbReference type="InterPro" id="IPR025965">
    <property type="entry name" value="FlgD/Vpr_Ig-like"/>
</dbReference>
<feature type="domain" description="FlgD/Vpr Ig-like" evidence="6">
    <location>
        <begin position="125"/>
        <end position="194"/>
    </location>
</feature>
<dbReference type="Pfam" id="PF03963">
    <property type="entry name" value="FlgD"/>
    <property type="match status" value="1"/>
</dbReference>
<proteinExistence type="inferred from homology"/>
<keyword evidence="8" id="KW-1185">Reference proteome</keyword>
<evidence type="ECO:0000313" key="8">
    <source>
        <dbReference type="Proteomes" id="UP001524587"/>
    </source>
</evidence>
<dbReference type="Proteomes" id="UP001524587">
    <property type="component" value="Unassembled WGS sequence"/>
</dbReference>
<comment type="similarity">
    <text evidence="1 5">Belongs to the FlgD family.</text>
</comment>
<evidence type="ECO:0000256" key="5">
    <source>
        <dbReference type="RuleBase" id="RU362076"/>
    </source>
</evidence>
<protein>
    <recommendedName>
        <fullName evidence="2 5">Basal-body rod modification protein FlgD</fullName>
    </recommendedName>
</protein>
<evidence type="ECO:0000256" key="1">
    <source>
        <dbReference type="ARBA" id="ARBA00010577"/>
    </source>
</evidence>
<evidence type="ECO:0000256" key="2">
    <source>
        <dbReference type="ARBA" id="ARBA00016013"/>
    </source>
</evidence>
<evidence type="ECO:0000256" key="3">
    <source>
        <dbReference type="ARBA" id="ARBA00022795"/>
    </source>
</evidence>
<accession>A0ABT1W8A7</accession>
<dbReference type="RefSeq" id="WP_422864597.1">
    <property type="nucleotide sequence ID" value="NZ_JAMSKV010000010.1"/>
</dbReference>